<organism evidence="1 2">
    <name type="scientific">Larkinella terrae</name>
    <dbReference type="NCBI Taxonomy" id="2025311"/>
    <lineage>
        <taxon>Bacteria</taxon>
        <taxon>Pseudomonadati</taxon>
        <taxon>Bacteroidota</taxon>
        <taxon>Cytophagia</taxon>
        <taxon>Cytophagales</taxon>
        <taxon>Spirosomataceae</taxon>
        <taxon>Larkinella</taxon>
    </lineage>
</organism>
<dbReference type="Proteomes" id="UP000441754">
    <property type="component" value="Unassembled WGS sequence"/>
</dbReference>
<proteinExistence type="predicted"/>
<protein>
    <submittedName>
        <fullName evidence="1">Uncharacterized protein</fullName>
    </submittedName>
</protein>
<dbReference type="EMBL" id="WJXZ01000005">
    <property type="protein sequence ID" value="MRS61635.1"/>
    <property type="molecule type" value="Genomic_DNA"/>
</dbReference>
<keyword evidence="2" id="KW-1185">Reference proteome</keyword>
<name>A0A7K0EIQ6_9BACT</name>
<comment type="caution">
    <text evidence="1">The sequence shown here is derived from an EMBL/GenBank/DDBJ whole genome shotgun (WGS) entry which is preliminary data.</text>
</comment>
<accession>A0A7K0EIQ6</accession>
<reference evidence="1 2" key="1">
    <citation type="journal article" date="2018" name="Antonie Van Leeuwenhoek">
        <title>Larkinella terrae sp. nov., isolated from soil on Jeju Island, South Korea.</title>
        <authorList>
            <person name="Ten L.N."/>
            <person name="Jeon J."/>
            <person name="Park S.J."/>
            <person name="Park S."/>
            <person name="Lee S.Y."/>
            <person name="Kim M.K."/>
            <person name="Jung H.Y."/>
        </authorList>
    </citation>
    <scope>NUCLEOTIDE SEQUENCE [LARGE SCALE GENOMIC DNA]</scope>
    <source>
        <strain evidence="1 2">KCTC 52001</strain>
    </source>
</reference>
<dbReference type="RefSeq" id="WP_154175024.1">
    <property type="nucleotide sequence ID" value="NZ_WJXZ01000005.1"/>
</dbReference>
<gene>
    <name evidence="1" type="ORF">GJJ30_10080</name>
</gene>
<dbReference type="AlphaFoldDB" id="A0A7K0EIQ6"/>
<evidence type="ECO:0000313" key="1">
    <source>
        <dbReference type="EMBL" id="MRS61635.1"/>
    </source>
</evidence>
<sequence length="103" mass="12706">MKTGFQIPDFTIRLFGYDLRRNEKGHVHFWVRILQLDCSCRWFDLFRSLFEYSFSEQLAVENDHDPDYAMHELELLFFRFRWPMSKRRYRRIMSEAGKTLTDV</sequence>
<evidence type="ECO:0000313" key="2">
    <source>
        <dbReference type="Proteomes" id="UP000441754"/>
    </source>
</evidence>